<feature type="domain" description="Endonuclease/exonuclease/phosphatase" evidence="1">
    <location>
        <begin position="4"/>
        <end position="187"/>
    </location>
</feature>
<dbReference type="EMBL" id="JAMOIM010000011">
    <property type="protein sequence ID" value="MCW6509776.1"/>
    <property type="molecule type" value="Genomic_DNA"/>
</dbReference>
<gene>
    <name evidence="2" type="ORF">M8523_17300</name>
</gene>
<keyword evidence="3" id="KW-1185">Reference proteome</keyword>
<dbReference type="Proteomes" id="UP001165667">
    <property type="component" value="Unassembled WGS sequence"/>
</dbReference>
<keyword evidence="2" id="KW-0540">Nuclease</keyword>
<evidence type="ECO:0000313" key="3">
    <source>
        <dbReference type="Proteomes" id="UP001165667"/>
    </source>
</evidence>
<dbReference type="Pfam" id="PF03372">
    <property type="entry name" value="Exo_endo_phos"/>
    <property type="match status" value="1"/>
</dbReference>
<evidence type="ECO:0000259" key="1">
    <source>
        <dbReference type="Pfam" id="PF03372"/>
    </source>
</evidence>
<proteinExistence type="predicted"/>
<comment type="caution">
    <text evidence="2">The sequence shown here is derived from an EMBL/GenBank/DDBJ whole genome shotgun (WGS) entry which is preliminary data.</text>
</comment>
<sequence>MKIISWNLLRRVGATQADVVDLVEREKPDLLLMQEVTHQIEGLCDKLGGAFAWRTQPGRIHGLAMWSPVPWVNAPTFGPLRRGALLERIGQIIMVGDLGIANVHLSHGQRLNRRQLREIAALLPHRAAVLGDFNLVGPALLPGFRDVGPRGPTHRMIDVLPLRIDRCLVRGLRCDQARILPRRRSDHHPISVTLSPVEGSDTPRQAVLRYKEAAVEVLHRATGRRRFSAQVPQPAGGPPAERA</sequence>
<accession>A0AA41YYS3</accession>
<name>A0AA41YYS3_9HYPH</name>
<organism evidence="2 3">
    <name type="scientific">Lichenifustis flavocetrariae</name>
    <dbReference type="NCBI Taxonomy" id="2949735"/>
    <lineage>
        <taxon>Bacteria</taxon>
        <taxon>Pseudomonadati</taxon>
        <taxon>Pseudomonadota</taxon>
        <taxon>Alphaproteobacteria</taxon>
        <taxon>Hyphomicrobiales</taxon>
        <taxon>Lichenihabitantaceae</taxon>
        <taxon>Lichenifustis</taxon>
    </lineage>
</organism>
<dbReference type="InterPro" id="IPR036691">
    <property type="entry name" value="Endo/exonu/phosph_ase_sf"/>
</dbReference>
<protein>
    <submittedName>
        <fullName evidence="2">Endonuclease/exonuclease/phosphatase family protein</fullName>
    </submittedName>
</protein>
<dbReference type="RefSeq" id="WP_282586145.1">
    <property type="nucleotide sequence ID" value="NZ_JAMOIM010000011.1"/>
</dbReference>
<evidence type="ECO:0000313" key="2">
    <source>
        <dbReference type="EMBL" id="MCW6509776.1"/>
    </source>
</evidence>
<dbReference type="GO" id="GO:0004519">
    <property type="term" value="F:endonuclease activity"/>
    <property type="evidence" value="ECO:0007669"/>
    <property type="project" value="UniProtKB-KW"/>
</dbReference>
<dbReference type="Gene3D" id="3.60.10.10">
    <property type="entry name" value="Endonuclease/exonuclease/phosphatase"/>
    <property type="match status" value="1"/>
</dbReference>
<reference evidence="2" key="1">
    <citation type="submission" date="2022-05" db="EMBL/GenBank/DDBJ databases">
        <authorList>
            <person name="Pankratov T."/>
        </authorList>
    </citation>
    <scope>NUCLEOTIDE SEQUENCE</scope>
    <source>
        <strain evidence="2">BP6-180914</strain>
    </source>
</reference>
<dbReference type="SUPFAM" id="SSF56219">
    <property type="entry name" value="DNase I-like"/>
    <property type="match status" value="1"/>
</dbReference>
<keyword evidence="2" id="KW-0255">Endonuclease</keyword>
<dbReference type="AlphaFoldDB" id="A0AA41YYS3"/>
<dbReference type="InterPro" id="IPR005135">
    <property type="entry name" value="Endo/exonuclease/phosphatase"/>
</dbReference>
<keyword evidence="2" id="KW-0378">Hydrolase</keyword>